<keyword evidence="10" id="KW-1185">Reference proteome</keyword>
<keyword evidence="5 7" id="KW-0472">Membrane</keyword>
<keyword evidence="4 7" id="KW-0812">Transmembrane</keyword>
<gene>
    <name evidence="9" type="ORF">COR50_19020</name>
</gene>
<proteinExistence type="inferred from homology"/>
<protein>
    <submittedName>
        <fullName evidence="9">SusC/RagA family TonB-linked outer membrane protein</fullName>
    </submittedName>
</protein>
<dbReference type="Gene3D" id="2.170.130.10">
    <property type="entry name" value="TonB-dependent receptor, plug domain"/>
    <property type="match status" value="1"/>
</dbReference>
<dbReference type="AlphaFoldDB" id="A0A291QYY0"/>
<dbReference type="Gene3D" id="2.40.170.20">
    <property type="entry name" value="TonB-dependent receptor, beta-barrel domain"/>
    <property type="match status" value="1"/>
</dbReference>
<evidence type="ECO:0000259" key="8">
    <source>
        <dbReference type="Pfam" id="PF07715"/>
    </source>
</evidence>
<organism evidence="9 10">
    <name type="scientific">Chitinophaga caeni</name>
    <dbReference type="NCBI Taxonomy" id="2029983"/>
    <lineage>
        <taxon>Bacteria</taxon>
        <taxon>Pseudomonadati</taxon>
        <taxon>Bacteroidota</taxon>
        <taxon>Chitinophagia</taxon>
        <taxon>Chitinophagales</taxon>
        <taxon>Chitinophagaceae</taxon>
        <taxon>Chitinophaga</taxon>
    </lineage>
</organism>
<dbReference type="InterPro" id="IPR037066">
    <property type="entry name" value="Plug_dom_sf"/>
</dbReference>
<dbReference type="InterPro" id="IPR036942">
    <property type="entry name" value="Beta-barrel_TonB_sf"/>
</dbReference>
<dbReference type="InterPro" id="IPR039426">
    <property type="entry name" value="TonB-dep_rcpt-like"/>
</dbReference>
<dbReference type="KEGG" id="cbae:COR50_19020"/>
<dbReference type="Gene3D" id="2.60.40.1120">
    <property type="entry name" value="Carboxypeptidase-like, regulatory domain"/>
    <property type="match status" value="1"/>
</dbReference>
<dbReference type="Pfam" id="PF13715">
    <property type="entry name" value="CarbopepD_reg_2"/>
    <property type="match status" value="1"/>
</dbReference>
<keyword evidence="6 7" id="KW-0998">Cell outer membrane</keyword>
<evidence type="ECO:0000256" key="6">
    <source>
        <dbReference type="ARBA" id="ARBA00023237"/>
    </source>
</evidence>
<dbReference type="NCBIfam" id="TIGR04057">
    <property type="entry name" value="SusC_RagA_signa"/>
    <property type="match status" value="1"/>
</dbReference>
<comment type="similarity">
    <text evidence="7">Belongs to the TonB-dependent receptor family.</text>
</comment>
<dbReference type="PROSITE" id="PS52016">
    <property type="entry name" value="TONB_DEPENDENT_REC_3"/>
    <property type="match status" value="1"/>
</dbReference>
<evidence type="ECO:0000256" key="3">
    <source>
        <dbReference type="ARBA" id="ARBA00022452"/>
    </source>
</evidence>
<evidence type="ECO:0000313" key="10">
    <source>
        <dbReference type="Proteomes" id="UP000220133"/>
    </source>
</evidence>
<dbReference type="GO" id="GO:0009279">
    <property type="term" value="C:cell outer membrane"/>
    <property type="evidence" value="ECO:0007669"/>
    <property type="project" value="UniProtKB-SubCell"/>
</dbReference>
<evidence type="ECO:0000256" key="1">
    <source>
        <dbReference type="ARBA" id="ARBA00004571"/>
    </source>
</evidence>
<evidence type="ECO:0000256" key="2">
    <source>
        <dbReference type="ARBA" id="ARBA00022448"/>
    </source>
</evidence>
<dbReference type="InterPro" id="IPR023996">
    <property type="entry name" value="TonB-dep_OMP_SusC/RagA"/>
</dbReference>
<sequence>MKSKILLLYFSAMLWGYHGFAQITMSKKRMSYVHFFKEISKQTGYRFIYNNNMLPKGENLDVEVNNLSIKDVLSEYLKPANLSYEFRDDHLIVIKKSSKPVEASPLQQSITVKGRIFNSDGEALPGATIMIKGTPKGTTTDAQGNFQLNVPNNEVTLVISYIGHQPLELKPWKGNKMIELKASTVDINTVTITTGMFNRNKVTFSGAVASFTGKELKTIGNLNVLQSLKTLDPSFVISPNNLQGANPNQLPNIEVRGKTSLTSNTVRDQYSTDPNQPLFILNGMETTLQQIVDLDINRVASITLLKDAASTALYGSRAANGVVIVETIRPKPGELTVSYTADLRYEVPDLRDYNMMNAAENLEFQRLAGFYQPDYYPNSTFNDNLYNNRLIAVTSGVNSYWLNVPLKNSFTNGHSLRVSGGSEEFQYGVALNYRKLNGVMKGSDRATWGGTVDLTYRKNKLNIFNSLYINGTNSNESPYGNFEDYVKINPYYSKKRADGSVNTDRYLEIFTRDLGTSGFYLDSFKVGNPLYNALLPSKNNSNNITIQNNLNLIYDISSSLRLSGAFQVNKTSGTNIIFKPANHTDYDNTDVYQKGLYSESRQDKLNYQGNLMLTYLKVIQENHSLNANIRTEIQEENKTLSSYSATGIPVGVSPNPAFAYSYLPNSKPGYKKIKTRKINALASFNYSYKNRYFVDFNYRIDGSTVFGSANKYSPFWSIGGGWNISAEKGMETVYWLDILRIRANIGTTGNQALGTYASTAVYKYTNDLNYFGQGLIIDQLGNPNLEWQRTRSISAGIDVALWQNRLTATLNIYQKRSSPLITTGSLPGSSGVETYALNVGELNTKGAESIIKYSPIYKLNKNVIWTLGYTGSFYKSKYKGFSNILKNLNDEAQKSNSLERYLDGYSPDELWAVPSLGIDPATGKEVFKKKNGEYTYIYDPSDIAPIGEKRPVIEGVVSSNLNIKGFLLGINLRYSFGKYVLNKALYDKVENIGYQDLNNNQDKRALELRWKHPGDHAQFKSIDISEETPISSRFIQKENYLGGESINLGYEFRAQQYVWIRKLKINSIRLNAYTNDIFRLSNIQSERGIQYPFSNTMALSLNIFF</sequence>
<evidence type="ECO:0000313" key="9">
    <source>
        <dbReference type="EMBL" id="ATL49092.1"/>
    </source>
</evidence>
<evidence type="ECO:0000256" key="5">
    <source>
        <dbReference type="ARBA" id="ARBA00023136"/>
    </source>
</evidence>
<dbReference type="OrthoDB" id="1094723at2"/>
<dbReference type="InterPro" id="IPR023997">
    <property type="entry name" value="TonB-dep_OMP_SusC/RagA_CS"/>
</dbReference>
<dbReference type="EMBL" id="CP023777">
    <property type="protein sequence ID" value="ATL49092.1"/>
    <property type="molecule type" value="Genomic_DNA"/>
</dbReference>
<feature type="domain" description="TonB-dependent receptor plug" evidence="8">
    <location>
        <begin position="204"/>
        <end position="322"/>
    </location>
</feature>
<dbReference type="NCBIfam" id="TIGR04056">
    <property type="entry name" value="OMP_RagA_SusC"/>
    <property type="match status" value="1"/>
</dbReference>
<reference evidence="9 10" key="1">
    <citation type="submission" date="2017-10" db="EMBL/GenBank/DDBJ databases">
        <title>Paenichitinophaga pekingensis gen. nov., sp. nov., isolated from activated sludge.</title>
        <authorList>
            <person name="Jin D."/>
            <person name="Kong X."/>
            <person name="Deng Y."/>
            <person name="Bai Z."/>
        </authorList>
    </citation>
    <scope>NUCLEOTIDE SEQUENCE [LARGE SCALE GENOMIC DNA]</scope>
    <source>
        <strain evidence="9 10">13</strain>
    </source>
</reference>
<keyword evidence="3 7" id="KW-1134">Transmembrane beta strand</keyword>
<accession>A0A291QYY0</accession>
<dbReference type="InterPro" id="IPR012910">
    <property type="entry name" value="Plug_dom"/>
</dbReference>
<dbReference type="RefSeq" id="WP_098195460.1">
    <property type="nucleotide sequence ID" value="NZ_CP023777.1"/>
</dbReference>
<dbReference type="SUPFAM" id="SSF56935">
    <property type="entry name" value="Porins"/>
    <property type="match status" value="1"/>
</dbReference>
<comment type="subcellular location">
    <subcellularLocation>
        <location evidence="1 7">Cell outer membrane</location>
        <topology evidence="1 7">Multi-pass membrane protein</topology>
    </subcellularLocation>
</comment>
<evidence type="ECO:0000256" key="4">
    <source>
        <dbReference type="ARBA" id="ARBA00022692"/>
    </source>
</evidence>
<dbReference type="SUPFAM" id="SSF49464">
    <property type="entry name" value="Carboxypeptidase regulatory domain-like"/>
    <property type="match status" value="1"/>
</dbReference>
<name>A0A291QYY0_9BACT</name>
<dbReference type="Proteomes" id="UP000220133">
    <property type="component" value="Chromosome"/>
</dbReference>
<evidence type="ECO:0000256" key="7">
    <source>
        <dbReference type="PROSITE-ProRule" id="PRU01360"/>
    </source>
</evidence>
<keyword evidence="2 7" id="KW-0813">Transport</keyword>
<dbReference type="InterPro" id="IPR008969">
    <property type="entry name" value="CarboxyPept-like_regulatory"/>
</dbReference>
<dbReference type="Pfam" id="PF07715">
    <property type="entry name" value="Plug"/>
    <property type="match status" value="1"/>
</dbReference>